<dbReference type="SUPFAM" id="SSF53474">
    <property type="entry name" value="alpha/beta-Hydrolases"/>
    <property type="match status" value="1"/>
</dbReference>
<dbReference type="Gene3D" id="3.40.50.1820">
    <property type="entry name" value="alpha/beta hydrolase"/>
    <property type="match status" value="1"/>
</dbReference>
<dbReference type="InterPro" id="IPR029058">
    <property type="entry name" value="AB_hydrolase_fold"/>
</dbReference>
<evidence type="ECO:0000313" key="4">
    <source>
        <dbReference type="Proteomes" id="UP001499967"/>
    </source>
</evidence>
<dbReference type="GO" id="GO:0016787">
    <property type="term" value="F:hydrolase activity"/>
    <property type="evidence" value="ECO:0007669"/>
    <property type="project" value="UniProtKB-KW"/>
</dbReference>
<comment type="caution">
    <text evidence="3">The sequence shown here is derived from an EMBL/GenBank/DDBJ whole genome shotgun (WGS) entry which is preliminary data.</text>
</comment>
<dbReference type="PANTHER" id="PTHR43329">
    <property type="entry name" value="EPOXIDE HYDROLASE"/>
    <property type="match status" value="1"/>
</dbReference>
<accession>A0ABN1N7V9</accession>
<dbReference type="Proteomes" id="UP001499967">
    <property type="component" value="Unassembled WGS sequence"/>
</dbReference>
<gene>
    <name evidence="3" type="ORF">GCM10009559_54630</name>
</gene>
<dbReference type="EMBL" id="BAAAHP010000168">
    <property type="protein sequence ID" value="GAA0896324.1"/>
    <property type="molecule type" value="Genomic_DNA"/>
</dbReference>
<dbReference type="RefSeq" id="WP_343944466.1">
    <property type="nucleotide sequence ID" value="NZ_BAAAHP010000168.1"/>
</dbReference>
<keyword evidence="4" id="KW-1185">Reference proteome</keyword>
<name>A0ABN1N7V9_9PSEU</name>
<protein>
    <submittedName>
        <fullName evidence="3">Alpha/beta hydrolase</fullName>
    </submittedName>
</protein>
<reference evidence="3 4" key="1">
    <citation type="journal article" date="2019" name="Int. J. Syst. Evol. Microbiol.">
        <title>The Global Catalogue of Microorganisms (GCM) 10K type strain sequencing project: providing services to taxonomists for standard genome sequencing and annotation.</title>
        <authorList>
            <consortium name="The Broad Institute Genomics Platform"/>
            <consortium name="The Broad Institute Genome Sequencing Center for Infectious Disease"/>
            <person name="Wu L."/>
            <person name="Ma J."/>
        </authorList>
    </citation>
    <scope>NUCLEOTIDE SEQUENCE [LARGE SCALE GENOMIC DNA]</scope>
    <source>
        <strain evidence="3 4">JCM 11117</strain>
    </source>
</reference>
<sequence length="296" mass="32377">MARDVVESVHVGEVELTYRLAGDGPELVVLLHGWPQTRACWREVVGPLSRGRTVVAPDLRGYGDSGLAASGYGKRATAGDLSGLIRHLGHESAIVVGHDRGARVAHRWALDRPAEIDALVLLDILPTRVVMNSFDRDSATAMFHWFLHRHTDLAETLIAGNVEAYLRHFFARVLETGAVDAETFRHYVAAFSDRAHLRASLEDYRTGFTTDLELDEDDHARGARVQAPLLALWGGEGGLAGRDVVGVWQEHHADPGAVRGQALPCGHYLPEEVPGDVVDAVEEFLALVRPRVELSS</sequence>
<feature type="domain" description="AB hydrolase-1" evidence="2">
    <location>
        <begin position="27"/>
        <end position="269"/>
    </location>
</feature>
<proteinExistence type="predicted"/>
<dbReference type="PRINTS" id="PR00111">
    <property type="entry name" value="ABHYDROLASE"/>
</dbReference>
<evidence type="ECO:0000313" key="3">
    <source>
        <dbReference type="EMBL" id="GAA0896324.1"/>
    </source>
</evidence>
<dbReference type="Pfam" id="PF00561">
    <property type="entry name" value="Abhydrolase_1"/>
    <property type="match status" value="1"/>
</dbReference>
<evidence type="ECO:0000259" key="2">
    <source>
        <dbReference type="Pfam" id="PF00561"/>
    </source>
</evidence>
<keyword evidence="1 3" id="KW-0378">Hydrolase</keyword>
<dbReference type="InterPro" id="IPR000639">
    <property type="entry name" value="Epox_hydrolase-like"/>
</dbReference>
<dbReference type="InterPro" id="IPR000073">
    <property type="entry name" value="AB_hydrolase_1"/>
</dbReference>
<evidence type="ECO:0000256" key="1">
    <source>
        <dbReference type="ARBA" id="ARBA00022801"/>
    </source>
</evidence>
<dbReference type="PRINTS" id="PR00412">
    <property type="entry name" value="EPOXHYDRLASE"/>
</dbReference>
<organism evidence="3 4">
    <name type="scientific">Pseudonocardia zijingensis</name>
    <dbReference type="NCBI Taxonomy" id="153376"/>
    <lineage>
        <taxon>Bacteria</taxon>
        <taxon>Bacillati</taxon>
        <taxon>Actinomycetota</taxon>
        <taxon>Actinomycetes</taxon>
        <taxon>Pseudonocardiales</taxon>
        <taxon>Pseudonocardiaceae</taxon>
        <taxon>Pseudonocardia</taxon>
    </lineage>
</organism>